<protein>
    <submittedName>
        <fullName evidence="1">Uncharacterized protein</fullName>
    </submittedName>
</protein>
<sequence length="67" mass="7283">MKLPSSNPIGALLHQRTVQRAAMEQTQCKVVASILLNRVYAVGKPMRQVPQSRLGPTGTADCQPLLL</sequence>
<dbReference type="OrthoDB" id="2668396at2759"/>
<reference evidence="1 2" key="1">
    <citation type="submission" date="2016-06" db="EMBL/GenBank/DDBJ databases">
        <title>Comparative genomics of the ectomycorrhizal sister species Rhizopogon vinicolor and Rhizopogon vesiculosus (Basidiomycota: Boletales) reveals a divergence of the mating type B locus.</title>
        <authorList>
            <consortium name="DOE Joint Genome Institute"/>
            <person name="Mujic A.B."/>
            <person name="Kuo A."/>
            <person name="Tritt A."/>
            <person name="Lipzen A."/>
            <person name="Chen C."/>
            <person name="Johnson J."/>
            <person name="Sharma A."/>
            <person name="Barry K."/>
            <person name="Grigoriev I.V."/>
            <person name="Spatafora J.W."/>
        </authorList>
    </citation>
    <scope>NUCLEOTIDE SEQUENCE [LARGE SCALE GENOMIC DNA]</scope>
    <source>
        <strain evidence="1 2">AM-OR11-026</strain>
    </source>
</reference>
<dbReference type="Proteomes" id="UP000092154">
    <property type="component" value="Unassembled WGS sequence"/>
</dbReference>
<keyword evidence="2" id="KW-1185">Reference proteome</keyword>
<dbReference type="AlphaFoldDB" id="A0A1B7MFZ2"/>
<evidence type="ECO:0000313" key="2">
    <source>
        <dbReference type="Proteomes" id="UP000092154"/>
    </source>
</evidence>
<proteinExistence type="predicted"/>
<evidence type="ECO:0000313" key="1">
    <source>
        <dbReference type="EMBL" id="OAX31527.1"/>
    </source>
</evidence>
<dbReference type="EMBL" id="KV449361">
    <property type="protein sequence ID" value="OAX31527.1"/>
    <property type="molecule type" value="Genomic_DNA"/>
</dbReference>
<dbReference type="InParanoid" id="A0A1B7MFZ2"/>
<name>A0A1B7MFZ2_9AGAM</name>
<organism evidence="1 2">
    <name type="scientific">Rhizopogon vinicolor AM-OR11-026</name>
    <dbReference type="NCBI Taxonomy" id="1314800"/>
    <lineage>
        <taxon>Eukaryota</taxon>
        <taxon>Fungi</taxon>
        <taxon>Dikarya</taxon>
        <taxon>Basidiomycota</taxon>
        <taxon>Agaricomycotina</taxon>
        <taxon>Agaricomycetes</taxon>
        <taxon>Agaricomycetidae</taxon>
        <taxon>Boletales</taxon>
        <taxon>Suillineae</taxon>
        <taxon>Rhizopogonaceae</taxon>
        <taxon>Rhizopogon</taxon>
    </lineage>
</organism>
<accession>A0A1B7MFZ2</accession>
<gene>
    <name evidence="1" type="ORF">K503DRAFT_78085</name>
</gene>